<organism evidence="8 9">
    <name type="scientific">Curtobacterium poinsettiae</name>
    <dbReference type="NCBI Taxonomy" id="159612"/>
    <lineage>
        <taxon>Bacteria</taxon>
        <taxon>Bacillati</taxon>
        <taxon>Actinomycetota</taxon>
        <taxon>Actinomycetes</taxon>
        <taxon>Micrococcales</taxon>
        <taxon>Microbacteriaceae</taxon>
        <taxon>Curtobacterium</taxon>
    </lineage>
</organism>
<dbReference type="InterPro" id="IPR013525">
    <property type="entry name" value="ABC2_TM"/>
</dbReference>
<keyword evidence="9" id="KW-1185">Reference proteome</keyword>
<evidence type="ECO:0000256" key="4">
    <source>
        <dbReference type="ARBA" id="ARBA00023136"/>
    </source>
</evidence>
<dbReference type="InterPro" id="IPR000412">
    <property type="entry name" value="ABC_2_transport"/>
</dbReference>
<gene>
    <name evidence="8" type="ORF">ORG12_07850</name>
</gene>
<keyword evidence="4 6" id="KW-0472">Membrane</keyword>
<reference evidence="8 9" key="1">
    <citation type="submission" date="2022-11" db="EMBL/GenBank/DDBJ databases">
        <title>Taxonomy of Curtobacterium flaccumfaciens.</title>
        <authorList>
            <person name="Osdaghi E."/>
            <person name="Taghavi S.M."/>
            <person name="Hamidizade M."/>
            <person name="Abachi H."/>
            <person name="Fazliarab A."/>
            <person name="Baeyen S."/>
            <person name="Portier P."/>
            <person name="Van Vaerenbergh J."/>
            <person name="Jacques M.-A."/>
        </authorList>
    </citation>
    <scope>NUCLEOTIDE SEQUENCE [LARGE SCALE GENOMIC DNA]</scope>
    <source>
        <strain evidence="8 9">LMG 3715</strain>
    </source>
</reference>
<dbReference type="PRINTS" id="PR00164">
    <property type="entry name" value="ABC2TRNSPORT"/>
</dbReference>
<feature type="transmembrane region" description="Helical" evidence="6">
    <location>
        <begin position="25"/>
        <end position="50"/>
    </location>
</feature>
<keyword evidence="5" id="KW-0046">Antibiotic resistance</keyword>
<feature type="transmembrane region" description="Helical" evidence="6">
    <location>
        <begin position="62"/>
        <end position="81"/>
    </location>
</feature>
<dbReference type="InterPro" id="IPR047817">
    <property type="entry name" value="ABC2_TM_bact-type"/>
</dbReference>
<proteinExistence type="inferred from homology"/>
<dbReference type="PANTHER" id="PTHR43229">
    <property type="entry name" value="NODULATION PROTEIN J"/>
    <property type="match status" value="1"/>
</dbReference>
<evidence type="ECO:0000256" key="5">
    <source>
        <dbReference type="ARBA" id="ARBA00023251"/>
    </source>
</evidence>
<accession>A0ABT3S2T9</accession>
<dbReference type="PROSITE" id="PS51012">
    <property type="entry name" value="ABC_TM2"/>
    <property type="match status" value="1"/>
</dbReference>
<comment type="similarity">
    <text evidence="6">Belongs to the ABC-2 integral membrane protein family.</text>
</comment>
<evidence type="ECO:0000256" key="6">
    <source>
        <dbReference type="RuleBase" id="RU361157"/>
    </source>
</evidence>
<comment type="caution">
    <text evidence="8">The sequence shown here is derived from an EMBL/GenBank/DDBJ whole genome shotgun (WGS) entry which is preliminary data.</text>
</comment>
<evidence type="ECO:0000313" key="9">
    <source>
        <dbReference type="Proteomes" id="UP001207276"/>
    </source>
</evidence>
<evidence type="ECO:0000259" key="7">
    <source>
        <dbReference type="PROSITE" id="PS51012"/>
    </source>
</evidence>
<feature type="domain" description="ABC transmembrane type-2" evidence="7">
    <location>
        <begin position="26"/>
        <end position="255"/>
    </location>
</feature>
<name>A0ABT3S2T9_9MICO</name>
<keyword evidence="3 6" id="KW-1133">Transmembrane helix</keyword>
<dbReference type="InterPro" id="IPR051784">
    <property type="entry name" value="Nod_factor_ABC_transporter"/>
</dbReference>
<evidence type="ECO:0000256" key="3">
    <source>
        <dbReference type="ARBA" id="ARBA00022989"/>
    </source>
</evidence>
<protein>
    <recommendedName>
        <fullName evidence="6">Transport permease protein</fullName>
    </recommendedName>
</protein>
<dbReference type="EMBL" id="JAPJDE010000002">
    <property type="protein sequence ID" value="MCX2848581.1"/>
    <property type="molecule type" value="Genomic_DNA"/>
</dbReference>
<evidence type="ECO:0000256" key="2">
    <source>
        <dbReference type="ARBA" id="ARBA00022692"/>
    </source>
</evidence>
<dbReference type="PIRSF" id="PIRSF006648">
    <property type="entry name" value="DrrB"/>
    <property type="match status" value="1"/>
</dbReference>
<keyword evidence="2 6" id="KW-0812">Transmembrane</keyword>
<keyword evidence="6" id="KW-1003">Cell membrane</keyword>
<dbReference type="Proteomes" id="UP001207276">
    <property type="component" value="Unassembled WGS sequence"/>
</dbReference>
<dbReference type="PANTHER" id="PTHR43229:SF2">
    <property type="entry name" value="NODULATION PROTEIN J"/>
    <property type="match status" value="1"/>
</dbReference>
<keyword evidence="6" id="KW-0813">Transport</keyword>
<comment type="subcellular location">
    <subcellularLocation>
        <location evidence="6">Cell membrane</location>
        <topology evidence="6">Multi-pass membrane protein</topology>
    </subcellularLocation>
    <subcellularLocation>
        <location evidence="1">Membrane</location>
        <topology evidence="1">Multi-pass membrane protein</topology>
    </subcellularLocation>
</comment>
<feature type="transmembrane region" description="Helical" evidence="6">
    <location>
        <begin position="234"/>
        <end position="252"/>
    </location>
</feature>
<sequence length="258" mass="27823">MPVRTAVRQTSVIVERSITLALRNWAAILSGFFEPLFYLAAFGLGVGSAIPSVDLGNDTVSYVVFLAPGLLAVSAMNGAVYDSTFNVFFKMRFQRLYDGMLSTSLAVWQVATGEIVWSLIRGVLYGAGFLAVMLAFGLVSSWWAVLALPAVALIALAFASLGMALTTFITSFQHLDWVQAALLPMFLFSGAFSPVTTYPEAVQPVIEALPLYHGVELLRALTVGSVGSSTLWDVIYLAALGVAGLLMTSVRLERLLRR</sequence>
<evidence type="ECO:0000256" key="1">
    <source>
        <dbReference type="ARBA" id="ARBA00004141"/>
    </source>
</evidence>
<evidence type="ECO:0000313" key="8">
    <source>
        <dbReference type="EMBL" id="MCX2848581.1"/>
    </source>
</evidence>
<dbReference type="RefSeq" id="WP_259496770.1">
    <property type="nucleotide sequence ID" value="NZ_CP104934.1"/>
</dbReference>
<feature type="transmembrane region" description="Helical" evidence="6">
    <location>
        <begin position="177"/>
        <end position="195"/>
    </location>
</feature>
<dbReference type="Pfam" id="PF01061">
    <property type="entry name" value="ABC2_membrane"/>
    <property type="match status" value="1"/>
</dbReference>
<feature type="transmembrane region" description="Helical" evidence="6">
    <location>
        <begin position="123"/>
        <end position="144"/>
    </location>
</feature>
<feature type="transmembrane region" description="Helical" evidence="6">
    <location>
        <begin position="150"/>
        <end position="170"/>
    </location>
</feature>